<dbReference type="NCBIfam" id="TIGR03647">
    <property type="entry name" value="Na_symport_sm"/>
    <property type="match status" value="1"/>
</dbReference>
<dbReference type="HOGENOM" id="CLU_140854_3_1_4"/>
<dbReference type="eggNOG" id="COG4327">
    <property type="taxonomic scope" value="Bacteria"/>
</dbReference>
<feature type="transmembrane region" description="Helical" evidence="1">
    <location>
        <begin position="7"/>
        <end position="29"/>
    </location>
</feature>
<dbReference type="InterPro" id="IPR019886">
    <property type="entry name" value="Na_symporter_ssu"/>
</dbReference>
<dbReference type="Pfam" id="PF13937">
    <property type="entry name" value="DUF4212"/>
    <property type="match status" value="1"/>
</dbReference>
<dbReference type="Proteomes" id="UP000001693">
    <property type="component" value="Chromosome"/>
</dbReference>
<name>B1XXH7_LEPCP</name>
<feature type="transmembrane region" description="Helical" evidence="1">
    <location>
        <begin position="41"/>
        <end position="62"/>
    </location>
</feature>
<keyword evidence="4" id="KW-1185">Reference proteome</keyword>
<evidence type="ECO:0000313" key="3">
    <source>
        <dbReference type="EMBL" id="ACB35097.1"/>
    </source>
</evidence>
<dbReference type="AlphaFoldDB" id="B1XXH7"/>
<protein>
    <recommendedName>
        <fullName evidence="2">Sodium symporter small subunit domain-containing protein</fullName>
    </recommendedName>
</protein>
<gene>
    <name evidence="3" type="ordered locus">Lcho_2832</name>
</gene>
<dbReference type="STRING" id="395495.Lcho_2832"/>
<accession>B1XXH7</accession>
<reference evidence="3 4" key="1">
    <citation type="submission" date="2008-03" db="EMBL/GenBank/DDBJ databases">
        <title>Complete sequence of Leptothrix cholodnii SP-6.</title>
        <authorList>
            <consortium name="US DOE Joint Genome Institute"/>
            <person name="Copeland A."/>
            <person name="Lucas S."/>
            <person name="Lapidus A."/>
            <person name="Glavina del Rio T."/>
            <person name="Dalin E."/>
            <person name="Tice H."/>
            <person name="Bruce D."/>
            <person name="Goodwin L."/>
            <person name="Pitluck S."/>
            <person name="Chertkov O."/>
            <person name="Brettin T."/>
            <person name="Detter J.C."/>
            <person name="Han C."/>
            <person name="Kuske C.R."/>
            <person name="Schmutz J."/>
            <person name="Larimer F."/>
            <person name="Land M."/>
            <person name="Hauser L."/>
            <person name="Kyrpides N."/>
            <person name="Lykidis A."/>
            <person name="Emerson D."/>
            <person name="Richardson P."/>
        </authorList>
    </citation>
    <scope>NUCLEOTIDE SEQUENCE [LARGE SCALE GENOMIC DNA]</scope>
    <source>
        <strain evidence="4">ATCC 51168 / LMG 8142 / SP-6</strain>
    </source>
</reference>
<organism evidence="3 4">
    <name type="scientific">Leptothrix cholodnii (strain ATCC 51168 / LMG 8142 / SP-6)</name>
    <name type="common">Leptothrix discophora (strain SP-6)</name>
    <dbReference type="NCBI Taxonomy" id="395495"/>
    <lineage>
        <taxon>Bacteria</taxon>
        <taxon>Pseudomonadati</taxon>
        <taxon>Pseudomonadota</taxon>
        <taxon>Betaproteobacteria</taxon>
        <taxon>Burkholderiales</taxon>
        <taxon>Sphaerotilaceae</taxon>
        <taxon>Leptothrix</taxon>
    </lineage>
</organism>
<dbReference type="KEGG" id="lch:Lcho_2832"/>
<sequence length="90" mass="9741">MHWRKVCLWTALGLSGWLLVTWGVVWFASDFNAWTVAGAPAGYWLAAQGAIGGYLIIIIVHGRIMDALERRSQAAADVAPGRSSPESSLD</sequence>
<keyword evidence="1" id="KW-0472">Membrane</keyword>
<evidence type="ECO:0000313" key="4">
    <source>
        <dbReference type="Proteomes" id="UP000001693"/>
    </source>
</evidence>
<keyword evidence="1" id="KW-0812">Transmembrane</keyword>
<proteinExistence type="predicted"/>
<dbReference type="EMBL" id="CP001013">
    <property type="protein sequence ID" value="ACB35097.1"/>
    <property type="molecule type" value="Genomic_DNA"/>
</dbReference>
<dbReference type="RefSeq" id="WP_012347851.1">
    <property type="nucleotide sequence ID" value="NC_010524.1"/>
</dbReference>
<feature type="domain" description="Sodium symporter small subunit" evidence="2">
    <location>
        <begin position="2"/>
        <end position="71"/>
    </location>
</feature>
<keyword evidence="1" id="KW-1133">Transmembrane helix</keyword>
<evidence type="ECO:0000259" key="2">
    <source>
        <dbReference type="Pfam" id="PF13937"/>
    </source>
</evidence>
<evidence type="ECO:0000256" key="1">
    <source>
        <dbReference type="SAM" id="Phobius"/>
    </source>
</evidence>